<feature type="transmembrane region" description="Helical" evidence="1">
    <location>
        <begin position="17"/>
        <end position="36"/>
    </location>
</feature>
<dbReference type="InterPro" id="IPR000326">
    <property type="entry name" value="PAP2/HPO"/>
</dbReference>
<sequence>MDDPIAHAPGYSFPSGHAFNVAMMLTTSLIMLWPLVRERALALRALLVAGAAVIAVLTALDRVFIGVHYPSDVTAGVLLGCGLSVASFLGFSHRPRATKEPV</sequence>
<proteinExistence type="predicted"/>
<comment type="caution">
    <text evidence="3">The sequence shown here is derived from an EMBL/GenBank/DDBJ whole genome shotgun (WGS) entry which is preliminary data.</text>
</comment>
<keyword evidence="1" id="KW-0812">Transmembrane</keyword>
<evidence type="ECO:0000313" key="4">
    <source>
        <dbReference type="Proteomes" id="UP000285376"/>
    </source>
</evidence>
<name>A0A417Z3G6_9MICO</name>
<feature type="domain" description="Phosphatidic acid phosphatase type 2/haloperoxidase" evidence="2">
    <location>
        <begin position="10"/>
        <end position="91"/>
    </location>
</feature>
<accession>A0A417Z3G6</accession>
<dbReference type="RefSeq" id="WP_118913824.1">
    <property type="nucleotide sequence ID" value="NZ_QWLM01000011.1"/>
</dbReference>
<dbReference type="Gene3D" id="1.20.144.10">
    <property type="entry name" value="Phosphatidic acid phosphatase type 2/haloperoxidase"/>
    <property type="match status" value="1"/>
</dbReference>
<feature type="transmembrane region" description="Helical" evidence="1">
    <location>
        <begin position="43"/>
        <end position="67"/>
    </location>
</feature>
<dbReference type="PANTHER" id="PTHR14969:SF13">
    <property type="entry name" value="AT30094P"/>
    <property type="match status" value="1"/>
</dbReference>
<reference evidence="3 4" key="1">
    <citation type="submission" date="2018-08" db="EMBL/GenBank/DDBJ databases">
        <title>Whole genome sequence analysis of Dermacoccus abyssi bacteria isolated from Deep Mariana trench Micromonospora spp reveals genes involved in the environmental adaptation and production of secondary metabolites.</title>
        <authorList>
            <person name="Abdel-Mageed W.M."/>
            <person name="Lehri B."/>
            <person name="Nouioui I."/>
            <person name="Goodfellow I."/>
            <person name="Jaspars M."/>
            <person name="Karlyshev A."/>
        </authorList>
    </citation>
    <scope>NUCLEOTIDE SEQUENCE [LARGE SCALE GENOMIC DNA]</scope>
    <source>
        <strain evidence="3 4">MT1.1</strain>
    </source>
</reference>
<dbReference type="PANTHER" id="PTHR14969">
    <property type="entry name" value="SPHINGOSINE-1-PHOSPHATE PHOSPHOHYDROLASE"/>
    <property type="match status" value="1"/>
</dbReference>
<protein>
    <submittedName>
        <fullName evidence="3">Phosphatase PAP2 family protein</fullName>
    </submittedName>
</protein>
<keyword evidence="1" id="KW-1133">Transmembrane helix</keyword>
<feature type="transmembrane region" description="Helical" evidence="1">
    <location>
        <begin position="73"/>
        <end position="91"/>
    </location>
</feature>
<dbReference type="SUPFAM" id="SSF48317">
    <property type="entry name" value="Acid phosphatase/Vanadium-dependent haloperoxidase"/>
    <property type="match status" value="1"/>
</dbReference>
<dbReference type="Proteomes" id="UP000285376">
    <property type="component" value="Unassembled WGS sequence"/>
</dbReference>
<organism evidence="3 4">
    <name type="scientific">Dermacoccus abyssi</name>
    <dbReference type="NCBI Taxonomy" id="322596"/>
    <lineage>
        <taxon>Bacteria</taxon>
        <taxon>Bacillati</taxon>
        <taxon>Actinomycetota</taxon>
        <taxon>Actinomycetes</taxon>
        <taxon>Micrococcales</taxon>
        <taxon>Dermacoccaceae</taxon>
        <taxon>Dermacoccus</taxon>
    </lineage>
</organism>
<evidence type="ECO:0000313" key="3">
    <source>
        <dbReference type="EMBL" id="RHW45223.1"/>
    </source>
</evidence>
<dbReference type="Pfam" id="PF01569">
    <property type="entry name" value="PAP2"/>
    <property type="match status" value="1"/>
</dbReference>
<dbReference type="AlphaFoldDB" id="A0A417Z3G6"/>
<gene>
    <name evidence="3" type="ORF">D1832_10275</name>
</gene>
<keyword evidence="1" id="KW-0472">Membrane</keyword>
<dbReference type="EMBL" id="QWLM01000011">
    <property type="protein sequence ID" value="RHW45223.1"/>
    <property type="molecule type" value="Genomic_DNA"/>
</dbReference>
<dbReference type="InterPro" id="IPR036938">
    <property type="entry name" value="PAP2/HPO_sf"/>
</dbReference>
<evidence type="ECO:0000256" key="1">
    <source>
        <dbReference type="SAM" id="Phobius"/>
    </source>
</evidence>
<evidence type="ECO:0000259" key="2">
    <source>
        <dbReference type="Pfam" id="PF01569"/>
    </source>
</evidence>